<accession>A0ABU9Q0N5</accession>
<evidence type="ECO:0000256" key="1">
    <source>
        <dbReference type="ARBA" id="ARBA00004383"/>
    </source>
</evidence>
<evidence type="ECO:0000256" key="2">
    <source>
        <dbReference type="ARBA" id="ARBA00006555"/>
    </source>
</evidence>
<evidence type="ECO:0000256" key="8">
    <source>
        <dbReference type="ARBA" id="ARBA00022989"/>
    </source>
</evidence>
<sequence>MSIITLSHPNDVFAASLESSRSWWKKPGALTSLCLHVAAIAAIWGFSQRVLPPAAPERVIELVLAPKQLVQPEPPRPPKVEPQKPQPKASSARPLPTPAPRSTPVAAEQAEMAALPATPAVPAAAEPVKAAAPEAPPAPPKPRVISNDGILSDYVNQVYSRISRHTSYPRAAKMRREEGRVAYKLTLSPQGELLKYDIQTSGSDTLDDAAVEAIKGAAPFPKLPDLGGSSYLLAGAIVFKVN</sequence>
<dbReference type="EMBL" id="JBANDC010000017">
    <property type="protein sequence ID" value="MEM4989781.1"/>
    <property type="molecule type" value="Genomic_DNA"/>
</dbReference>
<comment type="similarity">
    <text evidence="2">Belongs to the TonB family.</text>
</comment>
<keyword evidence="7" id="KW-0653">Protein transport</keyword>
<dbReference type="RefSeq" id="WP_342830950.1">
    <property type="nucleotide sequence ID" value="NZ_JBANDC010000017.1"/>
</dbReference>
<comment type="subcellular location">
    <subcellularLocation>
        <location evidence="1">Cell inner membrane</location>
        <topology evidence="1">Single-pass membrane protein</topology>
        <orientation evidence="1">Periplasmic side</orientation>
    </subcellularLocation>
</comment>
<evidence type="ECO:0000313" key="13">
    <source>
        <dbReference type="Proteomes" id="UP001495910"/>
    </source>
</evidence>
<proteinExistence type="inferred from homology"/>
<keyword evidence="4" id="KW-1003">Cell membrane</keyword>
<evidence type="ECO:0000259" key="11">
    <source>
        <dbReference type="PROSITE" id="PS52015"/>
    </source>
</evidence>
<dbReference type="InterPro" id="IPR006260">
    <property type="entry name" value="TonB/TolA_C"/>
</dbReference>
<evidence type="ECO:0000256" key="3">
    <source>
        <dbReference type="ARBA" id="ARBA00022448"/>
    </source>
</evidence>
<dbReference type="NCBIfam" id="TIGR01352">
    <property type="entry name" value="tonB_Cterm"/>
    <property type="match status" value="1"/>
</dbReference>
<dbReference type="Gene3D" id="3.30.1150.10">
    <property type="match status" value="1"/>
</dbReference>
<dbReference type="Pfam" id="PF03544">
    <property type="entry name" value="TonB_C"/>
    <property type="match status" value="1"/>
</dbReference>
<evidence type="ECO:0000256" key="10">
    <source>
        <dbReference type="SAM" id="MobiDB-lite"/>
    </source>
</evidence>
<keyword evidence="6" id="KW-0812">Transmembrane</keyword>
<dbReference type="InterPro" id="IPR051045">
    <property type="entry name" value="TonB-dependent_transducer"/>
</dbReference>
<dbReference type="PANTHER" id="PTHR33446:SF2">
    <property type="entry name" value="PROTEIN TONB"/>
    <property type="match status" value="1"/>
</dbReference>
<organism evidence="12 13">
    <name type="scientific">Collimonas rhizosphaerae</name>
    <dbReference type="NCBI Taxonomy" id="3126357"/>
    <lineage>
        <taxon>Bacteria</taxon>
        <taxon>Pseudomonadati</taxon>
        <taxon>Pseudomonadota</taxon>
        <taxon>Betaproteobacteria</taxon>
        <taxon>Burkholderiales</taxon>
        <taxon>Oxalobacteraceae</taxon>
        <taxon>Collimonas</taxon>
    </lineage>
</organism>
<reference evidence="12 13" key="1">
    <citation type="submission" date="2024-02" db="EMBL/GenBank/DDBJ databases">
        <title>Draft genome sequence of Collimonas sp. strain H4R21, an effective mineral-weathering bacterial strain isolated from the beech rhizosphere.</title>
        <authorList>
            <person name="Morin E."/>
            <person name="Uroz S."/>
            <person name="Leveau J.H.J."/>
            <person name="Kumar R."/>
            <person name="Rey M.W."/>
            <person name="Pham J."/>
        </authorList>
    </citation>
    <scope>NUCLEOTIDE SEQUENCE [LARGE SCALE GENOMIC DNA]</scope>
    <source>
        <strain evidence="12 13">H4R21</strain>
    </source>
</reference>
<dbReference type="InterPro" id="IPR037682">
    <property type="entry name" value="TonB_C"/>
</dbReference>
<comment type="caution">
    <text evidence="12">The sequence shown here is derived from an EMBL/GenBank/DDBJ whole genome shotgun (WGS) entry which is preliminary data.</text>
</comment>
<keyword evidence="8" id="KW-1133">Transmembrane helix</keyword>
<feature type="region of interest" description="Disordered" evidence="10">
    <location>
        <begin position="70"/>
        <end position="108"/>
    </location>
</feature>
<keyword evidence="3" id="KW-0813">Transport</keyword>
<dbReference type="SUPFAM" id="SSF74653">
    <property type="entry name" value="TolA/TonB C-terminal domain"/>
    <property type="match status" value="1"/>
</dbReference>
<gene>
    <name evidence="12" type="ORF">V8G57_20505</name>
</gene>
<keyword evidence="13" id="KW-1185">Reference proteome</keyword>
<evidence type="ECO:0000313" key="12">
    <source>
        <dbReference type="EMBL" id="MEM4989781.1"/>
    </source>
</evidence>
<dbReference type="Proteomes" id="UP001495910">
    <property type="component" value="Unassembled WGS sequence"/>
</dbReference>
<name>A0ABU9Q0N5_9BURK</name>
<keyword evidence="5" id="KW-0997">Cell inner membrane</keyword>
<dbReference type="PANTHER" id="PTHR33446">
    <property type="entry name" value="PROTEIN TONB-RELATED"/>
    <property type="match status" value="1"/>
</dbReference>
<evidence type="ECO:0000256" key="9">
    <source>
        <dbReference type="ARBA" id="ARBA00023136"/>
    </source>
</evidence>
<feature type="domain" description="TonB C-terminal" evidence="11">
    <location>
        <begin position="153"/>
        <end position="242"/>
    </location>
</feature>
<evidence type="ECO:0000256" key="6">
    <source>
        <dbReference type="ARBA" id="ARBA00022692"/>
    </source>
</evidence>
<evidence type="ECO:0000256" key="4">
    <source>
        <dbReference type="ARBA" id="ARBA00022475"/>
    </source>
</evidence>
<evidence type="ECO:0000256" key="7">
    <source>
        <dbReference type="ARBA" id="ARBA00022927"/>
    </source>
</evidence>
<evidence type="ECO:0000256" key="5">
    <source>
        <dbReference type="ARBA" id="ARBA00022519"/>
    </source>
</evidence>
<dbReference type="PROSITE" id="PS52015">
    <property type="entry name" value="TONB_CTD"/>
    <property type="match status" value="1"/>
</dbReference>
<protein>
    <submittedName>
        <fullName evidence="12">TonB family protein</fullName>
    </submittedName>
</protein>
<keyword evidence="9" id="KW-0472">Membrane</keyword>